<dbReference type="SUPFAM" id="SSF55874">
    <property type="entry name" value="ATPase domain of HSP90 chaperone/DNA topoisomerase II/histidine kinase"/>
    <property type="match status" value="1"/>
</dbReference>
<dbReference type="PANTHER" id="PTHR43547:SF2">
    <property type="entry name" value="HYBRID SIGNAL TRANSDUCTION HISTIDINE KINASE C"/>
    <property type="match status" value="1"/>
</dbReference>
<dbReference type="SMART" id="SM00387">
    <property type="entry name" value="HATPase_c"/>
    <property type="match status" value="1"/>
</dbReference>
<dbReference type="PROSITE" id="PS50109">
    <property type="entry name" value="HIS_KIN"/>
    <property type="match status" value="1"/>
</dbReference>
<keyword evidence="5" id="KW-0418">Kinase</keyword>
<dbReference type="SMART" id="SM00388">
    <property type="entry name" value="HisKA"/>
    <property type="match status" value="1"/>
</dbReference>
<dbReference type="InterPro" id="IPR036097">
    <property type="entry name" value="HisK_dim/P_sf"/>
</dbReference>
<evidence type="ECO:0000256" key="3">
    <source>
        <dbReference type="ARBA" id="ARBA00022553"/>
    </source>
</evidence>
<sequence length="440" mass="48512">MAALEAALAATRESSSTPSEGPADFRSSLYEAYVYGLGRTLSLYDPGSVRVLVREMGRRIREYLEEVGYDLGGAGTLDEVLEKTIGFFVAHGFVDLEVVKWEDDLIHARWHRLLGLRAYERIVAAGGETFISCPLSAVIHDGLAAFGKELALRENKFDLERSFVESWEAVVDMPTEAQPQSLSLDAERMFALEREQSRQLRVRDEFIRIASHELSTPLTATKLALRRLDGAELPDAARHAVGVLSRQVRRLELLVSEMLETTRLQIGRVRLERTEVDLVAATRAVIELLVTAESAEPGQIRLHGDGAAVGLWDAARLDQIVTNLLTNAIKYGEGRPVDVTITRHDVHARLQVRDHGIGIAPEALGRIFEPFERAAPVETHGGLGLGLYIARRFVEMHGGRIAVDSEPGAGATFIVDLPLATPLTPGVILEARRARQERTP</sequence>
<protein>
    <recommendedName>
        <fullName evidence="2">histidine kinase</fullName>
        <ecNumber evidence="2">2.7.13.3</ecNumber>
    </recommendedName>
</protein>
<name>A0ABS7U3D4_9BACT</name>
<dbReference type="Gene3D" id="1.10.287.130">
    <property type="match status" value="1"/>
</dbReference>
<organism evidence="5 6">
    <name type="scientific">Nannocystis pusilla</name>
    <dbReference type="NCBI Taxonomy" id="889268"/>
    <lineage>
        <taxon>Bacteria</taxon>
        <taxon>Pseudomonadati</taxon>
        <taxon>Myxococcota</taxon>
        <taxon>Polyangia</taxon>
        <taxon>Nannocystales</taxon>
        <taxon>Nannocystaceae</taxon>
        <taxon>Nannocystis</taxon>
    </lineage>
</organism>
<feature type="domain" description="Histidine kinase" evidence="4">
    <location>
        <begin position="209"/>
        <end position="421"/>
    </location>
</feature>
<dbReference type="CDD" id="cd00075">
    <property type="entry name" value="HATPase"/>
    <property type="match status" value="1"/>
</dbReference>
<evidence type="ECO:0000256" key="2">
    <source>
        <dbReference type="ARBA" id="ARBA00012438"/>
    </source>
</evidence>
<comment type="catalytic activity">
    <reaction evidence="1">
        <text>ATP + protein L-histidine = ADP + protein N-phospho-L-histidine.</text>
        <dbReference type="EC" id="2.7.13.3"/>
    </reaction>
</comment>
<gene>
    <name evidence="5" type="ORF">K7C98_38010</name>
</gene>
<evidence type="ECO:0000313" key="5">
    <source>
        <dbReference type="EMBL" id="MBZ5715063.1"/>
    </source>
</evidence>
<dbReference type="Gene3D" id="3.30.565.10">
    <property type="entry name" value="Histidine kinase-like ATPase, C-terminal domain"/>
    <property type="match status" value="1"/>
</dbReference>
<dbReference type="InterPro" id="IPR003594">
    <property type="entry name" value="HATPase_dom"/>
</dbReference>
<keyword evidence="6" id="KW-1185">Reference proteome</keyword>
<evidence type="ECO:0000313" key="6">
    <source>
        <dbReference type="Proteomes" id="UP001139031"/>
    </source>
</evidence>
<dbReference type="EC" id="2.7.13.3" evidence="2"/>
<dbReference type="PANTHER" id="PTHR43547">
    <property type="entry name" value="TWO-COMPONENT HISTIDINE KINASE"/>
    <property type="match status" value="1"/>
</dbReference>
<dbReference type="InterPro" id="IPR003661">
    <property type="entry name" value="HisK_dim/P_dom"/>
</dbReference>
<dbReference type="InterPro" id="IPR005467">
    <property type="entry name" value="His_kinase_dom"/>
</dbReference>
<comment type="caution">
    <text evidence="5">The sequence shown here is derived from an EMBL/GenBank/DDBJ whole genome shotgun (WGS) entry which is preliminary data.</text>
</comment>
<reference evidence="5" key="1">
    <citation type="submission" date="2021-08" db="EMBL/GenBank/DDBJ databases">
        <authorList>
            <person name="Stevens D.C."/>
        </authorList>
    </citation>
    <scope>NUCLEOTIDE SEQUENCE</scope>
    <source>
        <strain evidence="5">DSM 53165</strain>
    </source>
</reference>
<dbReference type="SUPFAM" id="SSF47384">
    <property type="entry name" value="Homodimeric domain of signal transducing histidine kinase"/>
    <property type="match status" value="1"/>
</dbReference>
<dbReference type="Proteomes" id="UP001139031">
    <property type="component" value="Unassembled WGS sequence"/>
</dbReference>
<dbReference type="RefSeq" id="WP_224196792.1">
    <property type="nucleotide sequence ID" value="NZ_JAIRAU010000056.1"/>
</dbReference>
<dbReference type="Pfam" id="PF02518">
    <property type="entry name" value="HATPase_c"/>
    <property type="match status" value="1"/>
</dbReference>
<dbReference type="GO" id="GO:0016301">
    <property type="term" value="F:kinase activity"/>
    <property type="evidence" value="ECO:0007669"/>
    <property type="project" value="UniProtKB-KW"/>
</dbReference>
<dbReference type="PRINTS" id="PR00344">
    <property type="entry name" value="BCTRLSENSOR"/>
</dbReference>
<keyword evidence="5" id="KW-0808">Transferase</keyword>
<accession>A0ABS7U3D4</accession>
<dbReference type="EMBL" id="JAIRAU010000056">
    <property type="protein sequence ID" value="MBZ5715063.1"/>
    <property type="molecule type" value="Genomic_DNA"/>
</dbReference>
<dbReference type="InterPro" id="IPR036890">
    <property type="entry name" value="HATPase_C_sf"/>
</dbReference>
<evidence type="ECO:0000256" key="1">
    <source>
        <dbReference type="ARBA" id="ARBA00000085"/>
    </source>
</evidence>
<dbReference type="InterPro" id="IPR004358">
    <property type="entry name" value="Sig_transdc_His_kin-like_C"/>
</dbReference>
<keyword evidence="3" id="KW-0597">Phosphoprotein</keyword>
<evidence type="ECO:0000259" key="4">
    <source>
        <dbReference type="PROSITE" id="PS50109"/>
    </source>
</evidence>
<proteinExistence type="predicted"/>
<dbReference type="CDD" id="cd00082">
    <property type="entry name" value="HisKA"/>
    <property type="match status" value="1"/>
</dbReference>
<dbReference type="Pfam" id="PF00512">
    <property type="entry name" value="HisKA"/>
    <property type="match status" value="1"/>
</dbReference>